<evidence type="ECO:0000256" key="5">
    <source>
        <dbReference type="ARBA" id="ARBA00023028"/>
    </source>
</evidence>
<feature type="region of interest" description="Disordered" evidence="9">
    <location>
        <begin position="1"/>
        <end position="68"/>
    </location>
</feature>
<evidence type="ECO:0000256" key="1">
    <source>
        <dbReference type="ARBA" id="ARBA00004175"/>
    </source>
</evidence>
<dbReference type="GO" id="GO:0044218">
    <property type="term" value="C:other organism cell membrane"/>
    <property type="evidence" value="ECO:0007669"/>
    <property type="project" value="UniProtKB-KW"/>
</dbReference>
<dbReference type="EMBL" id="CAJPIZ010015844">
    <property type="protein sequence ID" value="CAG2115434.1"/>
    <property type="molecule type" value="Genomic_DNA"/>
</dbReference>
<evidence type="ECO:0000256" key="3">
    <source>
        <dbReference type="ARBA" id="ARBA00022537"/>
    </source>
</evidence>
<dbReference type="PANTHER" id="PTHR24171">
    <property type="entry name" value="ANKYRIN REPEAT DOMAIN-CONTAINING PROTEIN 39-RELATED"/>
    <property type="match status" value="1"/>
</dbReference>
<dbReference type="Proteomes" id="UP000759131">
    <property type="component" value="Unassembled WGS sequence"/>
</dbReference>
<name>A0A7R9L4K3_9ACAR</name>
<dbReference type="SUPFAM" id="SSF48403">
    <property type="entry name" value="Ankyrin repeat"/>
    <property type="match status" value="1"/>
</dbReference>
<keyword evidence="5" id="KW-0528">Neurotoxin</keyword>
<gene>
    <name evidence="10" type="ORF">OSB1V03_LOCUS15396</name>
</gene>
<reference evidence="10" key="1">
    <citation type="submission" date="2020-11" db="EMBL/GenBank/DDBJ databases">
        <authorList>
            <person name="Tran Van P."/>
        </authorList>
    </citation>
    <scope>NUCLEOTIDE SEQUENCE</scope>
</reference>
<dbReference type="InterPro" id="IPR002110">
    <property type="entry name" value="Ankyrin_rpt"/>
</dbReference>
<evidence type="ECO:0000256" key="7">
    <source>
        <dbReference type="ARBA" id="ARBA00023298"/>
    </source>
</evidence>
<feature type="repeat" description="ANK" evidence="8">
    <location>
        <begin position="176"/>
        <end position="203"/>
    </location>
</feature>
<keyword evidence="7" id="KW-0472">Membrane</keyword>
<keyword evidence="5" id="KW-0800">Toxin</keyword>
<proteinExistence type="predicted"/>
<dbReference type="InterPro" id="IPR036770">
    <property type="entry name" value="Ankyrin_rpt-contain_sf"/>
</dbReference>
<feature type="region of interest" description="Disordered" evidence="9">
    <location>
        <begin position="74"/>
        <end position="93"/>
    </location>
</feature>
<dbReference type="PROSITE" id="PS50088">
    <property type="entry name" value="ANK_REPEAT"/>
    <property type="match status" value="2"/>
</dbReference>
<evidence type="ECO:0000256" key="9">
    <source>
        <dbReference type="SAM" id="MobiDB-lite"/>
    </source>
</evidence>
<feature type="repeat" description="ANK" evidence="8">
    <location>
        <begin position="143"/>
        <end position="175"/>
    </location>
</feature>
<accession>A0A7R9L4K3</accession>
<dbReference type="GO" id="GO:0006887">
    <property type="term" value="P:exocytosis"/>
    <property type="evidence" value="ECO:0007669"/>
    <property type="project" value="UniProtKB-KW"/>
</dbReference>
<dbReference type="PROSITE" id="PS50297">
    <property type="entry name" value="ANK_REP_REGION"/>
    <property type="match status" value="2"/>
</dbReference>
<dbReference type="EMBL" id="OC870419">
    <property type="protein sequence ID" value="CAD7635004.1"/>
    <property type="molecule type" value="Genomic_DNA"/>
</dbReference>
<keyword evidence="4" id="KW-0677">Repeat</keyword>
<keyword evidence="6 8" id="KW-0040">ANK repeat</keyword>
<dbReference type="Gene3D" id="1.25.40.20">
    <property type="entry name" value="Ankyrin repeat-containing domain"/>
    <property type="match status" value="1"/>
</dbReference>
<evidence type="ECO:0000256" key="8">
    <source>
        <dbReference type="PROSITE-ProRule" id="PRU00023"/>
    </source>
</evidence>
<comment type="subcellular location">
    <subcellularLocation>
        <location evidence="1">Target cell membrane</location>
    </subcellularLocation>
</comment>
<keyword evidence="3" id="KW-1052">Target cell membrane</keyword>
<dbReference type="SMART" id="SM00248">
    <property type="entry name" value="ANK"/>
    <property type="match status" value="3"/>
</dbReference>
<keyword evidence="2" id="KW-0268">Exocytosis</keyword>
<dbReference type="OrthoDB" id="416222at2759"/>
<dbReference type="Pfam" id="PF12796">
    <property type="entry name" value="Ank_2"/>
    <property type="match status" value="1"/>
</dbReference>
<evidence type="ECO:0000256" key="6">
    <source>
        <dbReference type="ARBA" id="ARBA00023043"/>
    </source>
</evidence>
<keyword evidence="11" id="KW-1185">Reference proteome</keyword>
<organism evidence="10">
    <name type="scientific">Medioppia subpectinata</name>
    <dbReference type="NCBI Taxonomy" id="1979941"/>
    <lineage>
        <taxon>Eukaryota</taxon>
        <taxon>Metazoa</taxon>
        <taxon>Ecdysozoa</taxon>
        <taxon>Arthropoda</taxon>
        <taxon>Chelicerata</taxon>
        <taxon>Arachnida</taxon>
        <taxon>Acari</taxon>
        <taxon>Acariformes</taxon>
        <taxon>Sarcoptiformes</taxon>
        <taxon>Oribatida</taxon>
        <taxon>Brachypylina</taxon>
        <taxon>Oppioidea</taxon>
        <taxon>Oppiidae</taxon>
        <taxon>Medioppia</taxon>
    </lineage>
</organism>
<protein>
    <submittedName>
        <fullName evidence="10">Uncharacterized protein</fullName>
    </submittedName>
</protein>
<keyword evidence="5" id="KW-0638">Presynaptic neurotoxin</keyword>
<keyword evidence="7" id="KW-1053">Target membrane</keyword>
<dbReference type="AlphaFoldDB" id="A0A7R9L4K3"/>
<sequence>MMSTSPMPLPKKSTPSKSTPKSATTPSPSTTPTASGGATVATPTRRSSSTSATASTAAASDQNADRKSILEVTDSDIDEEMAKDNNNLQSETIDGFDFDTPEEFLLYHSRTGNLKVVEKLILLATKNEIELDLNCKGKQKSNYGWSPIHLAAYFGHFNVIEELLQNNADVNIVNETGDTALHKAAYTGREDIVVRLVAANADV</sequence>
<evidence type="ECO:0000256" key="4">
    <source>
        <dbReference type="ARBA" id="ARBA00022737"/>
    </source>
</evidence>
<evidence type="ECO:0000313" key="11">
    <source>
        <dbReference type="Proteomes" id="UP000759131"/>
    </source>
</evidence>
<evidence type="ECO:0000256" key="2">
    <source>
        <dbReference type="ARBA" id="ARBA00022483"/>
    </source>
</evidence>
<feature type="compositionally biased region" description="Low complexity" evidence="9">
    <location>
        <begin position="1"/>
        <end position="60"/>
    </location>
</feature>
<evidence type="ECO:0000313" key="10">
    <source>
        <dbReference type="EMBL" id="CAD7635004.1"/>
    </source>
</evidence>
<feature type="non-terminal residue" evidence="10">
    <location>
        <position position="203"/>
    </location>
</feature>
<dbReference type="GO" id="GO:0044231">
    <property type="term" value="C:host cell presynaptic membrane"/>
    <property type="evidence" value="ECO:0007669"/>
    <property type="project" value="UniProtKB-KW"/>
</dbReference>